<dbReference type="RefSeq" id="WP_002508862.1">
    <property type="nucleotide sequence ID" value="NZ_AP019698.1"/>
</dbReference>
<dbReference type="Gene3D" id="3.10.20.30">
    <property type="match status" value="1"/>
</dbReference>
<dbReference type="PANTHER" id="PTHR34472:SF1">
    <property type="entry name" value="SULFUR CARRIER PROTEIN THIS"/>
    <property type="match status" value="1"/>
</dbReference>
<protein>
    <submittedName>
        <fullName evidence="3">ThiS family protein</fullName>
    </submittedName>
    <submittedName>
        <fullName evidence="2">Thiamine biosynthesis protein ThiS</fullName>
    </submittedName>
</protein>
<feature type="domain" description="RNase III" evidence="1">
    <location>
        <begin position="18"/>
        <end position="66"/>
    </location>
</feature>
<name>A0A2T7BVJ0_9STAP</name>
<dbReference type="InterPro" id="IPR000999">
    <property type="entry name" value="RNase_III_dom"/>
</dbReference>
<dbReference type="InterPro" id="IPR016155">
    <property type="entry name" value="Mopterin_synth/thiamin_S_b"/>
</dbReference>
<evidence type="ECO:0000259" key="1">
    <source>
        <dbReference type="PROSITE" id="PS50142"/>
    </source>
</evidence>
<proteinExistence type="predicted"/>
<reference evidence="2 5" key="2">
    <citation type="submission" date="2019-07" db="EMBL/GenBank/DDBJ databases">
        <title>Whole genome shotgun sequence of Staphylococcus arlettae NBRC 109765.</title>
        <authorList>
            <person name="Hosoyama A."/>
            <person name="Uohara A."/>
            <person name="Ohji S."/>
            <person name="Ichikawa N."/>
        </authorList>
    </citation>
    <scope>NUCLEOTIDE SEQUENCE [LARGE SCALE GENOMIC DNA]</scope>
    <source>
        <strain evidence="2 5">NBRC 109765</strain>
    </source>
</reference>
<dbReference type="STRING" id="1212545.SARL_00360"/>
<dbReference type="GO" id="GO:0006396">
    <property type="term" value="P:RNA processing"/>
    <property type="evidence" value="ECO:0007669"/>
    <property type="project" value="InterPro"/>
</dbReference>
<dbReference type="Proteomes" id="UP000254956">
    <property type="component" value="Unassembled WGS sequence"/>
</dbReference>
<dbReference type="SUPFAM" id="SSF54285">
    <property type="entry name" value="MoaD/ThiS"/>
    <property type="match status" value="1"/>
</dbReference>
<dbReference type="Proteomes" id="UP000321598">
    <property type="component" value="Unassembled WGS sequence"/>
</dbReference>
<dbReference type="GO" id="GO:0004525">
    <property type="term" value="F:ribonuclease III activity"/>
    <property type="evidence" value="ECO:0007669"/>
    <property type="project" value="InterPro"/>
</dbReference>
<evidence type="ECO:0000313" key="3">
    <source>
        <dbReference type="EMBL" id="SUJ09241.1"/>
    </source>
</evidence>
<keyword evidence="5" id="KW-1185">Reference proteome</keyword>
<dbReference type="InterPro" id="IPR010035">
    <property type="entry name" value="Thi_S"/>
</dbReference>
<dbReference type="CDD" id="cd00565">
    <property type="entry name" value="Ubl_ThiS"/>
    <property type="match status" value="1"/>
</dbReference>
<evidence type="ECO:0000313" key="2">
    <source>
        <dbReference type="EMBL" id="GEQ00248.1"/>
    </source>
</evidence>
<dbReference type="PROSITE" id="PS50142">
    <property type="entry name" value="RNASE_3_2"/>
    <property type="match status" value="1"/>
</dbReference>
<sequence>MEVIINGDTFHFEQELSIVAILKELEIDENRVVVEHNQQLIQQAQFHNQMVKSSDRLELLEFVGGG</sequence>
<evidence type="ECO:0000313" key="4">
    <source>
        <dbReference type="Proteomes" id="UP000254956"/>
    </source>
</evidence>
<dbReference type="OrthoDB" id="9798559at2"/>
<dbReference type="Pfam" id="PF02597">
    <property type="entry name" value="ThiS"/>
    <property type="match status" value="1"/>
</dbReference>
<reference evidence="3 4" key="1">
    <citation type="submission" date="2018-06" db="EMBL/GenBank/DDBJ databases">
        <authorList>
            <consortium name="Pathogen Informatics"/>
            <person name="Doyle S."/>
        </authorList>
    </citation>
    <scope>NUCLEOTIDE SEQUENCE [LARGE SCALE GENOMIC DNA]</scope>
    <source>
        <strain evidence="3 4">NCTC12413</strain>
    </source>
</reference>
<dbReference type="GeneID" id="97286689"/>
<dbReference type="EMBL" id="BKAV01000010">
    <property type="protein sequence ID" value="GEQ00248.1"/>
    <property type="molecule type" value="Genomic_DNA"/>
</dbReference>
<dbReference type="InterPro" id="IPR012675">
    <property type="entry name" value="Beta-grasp_dom_sf"/>
</dbReference>
<evidence type="ECO:0000313" key="5">
    <source>
        <dbReference type="Proteomes" id="UP000321598"/>
    </source>
</evidence>
<gene>
    <name evidence="3" type="ORF">NCTC12413_00342</name>
    <name evidence="2" type="ORF">SAR03_12850</name>
</gene>
<dbReference type="NCBIfam" id="TIGR01683">
    <property type="entry name" value="thiS"/>
    <property type="match status" value="1"/>
</dbReference>
<dbReference type="InterPro" id="IPR003749">
    <property type="entry name" value="ThiS/MoaD-like"/>
</dbReference>
<dbReference type="PANTHER" id="PTHR34472">
    <property type="entry name" value="SULFUR CARRIER PROTEIN THIS"/>
    <property type="match status" value="1"/>
</dbReference>
<organism evidence="3 4">
    <name type="scientific">Staphylococcus arlettae</name>
    <dbReference type="NCBI Taxonomy" id="29378"/>
    <lineage>
        <taxon>Bacteria</taxon>
        <taxon>Bacillati</taxon>
        <taxon>Bacillota</taxon>
        <taxon>Bacilli</taxon>
        <taxon>Bacillales</taxon>
        <taxon>Staphylococcaceae</taxon>
        <taxon>Staphylococcus</taxon>
    </lineage>
</organism>
<dbReference type="AlphaFoldDB" id="A0A2T7BVJ0"/>
<accession>A0A2T7BVJ0</accession>
<dbReference type="EMBL" id="UGZE01000001">
    <property type="protein sequence ID" value="SUJ09241.1"/>
    <property type="molecule type" value="Genomic_DNA"/>
</dbReference>